<dbReference type="EMBL" id="MK937607">
    <property type="protein sequence ID" value="QDH93234.1"/>
    <property type="molecule type" value="Genomic_DNA"/>
</dbReference>
<gene>
    <name evidence="5" type="primary">81</name>
    <name evidence="5" type="ORF">SEA_ZIPP_81</name>
</gene>
<evidence type="ECO:0000259" key="4">
    <source>
        <dbReference type="SMART" id="SM00479"/>
    </source>
</evidence>
<dbReference type="Proteomes" id="UP000316610">
    <property type="component" value="Segment"/>
</dbReference>
<keyword evidence="2" id="KW-0378">Hydrolase</keyword>
<name>A0A514DI08_9CAUD</name>
<dbReference type="CDD" id="cd06127">
    <property type="entry name" value="DEDDh"/>
    <property type="match status" value="1"/>
</dbReference>
<dbReference type="RefSeq" id="YP_010002830.1">
    <property type="nucleotide sequence ID" value="NC_053248.1"/>
</dbReference>
<reference evidence="5 6" key="1">
    <citation type="submission" date="2019-05" db="EMBL/GenBank/DDBJ databases">
        <authorList>
            <person name="Hammer B.W."/>
            <person name="Chiaro A."/>
            <person name="Dufresne J."/>
            <person name="Kristler A."/>
            <person name="Kuo C.N."/>
            <person name="Ozcan Z."/>
            <person name="Pasmanik V."/>
            <person name="Shin J."/>
            <person name="Stephens K.N."/>
            <person name="Butela K.A."/>
            <person name="Garlena R.A."/>
            <person name="Russell D.A."/>
            <person name="Pope W.H."/>
            <person name="Jacobs-Sera D."/>
            <person name="Hatfull G.F."/>
        </authorList>
    </citation>
    <scope>NUCLEOTIDE SEQUENCE [LARGE SCALE GENOMIC DNA]</scope>
</reference>
<dbReference type="InterPro" id="IPR012337">
    <property type="entry name" value="RNaseH-like_sf"/>
</dbReference>
<dbReference type="GO" id="GO:0008408">
    <property type="term" value="F:3'-5' exonuclease activity"/>
    <property type="evidence" value="ECO:0007669"/>
    <property type="project" value="TreeGrafter"/>
</dbReference>
<dbReference type="Gene3D" id="3.30.420.10">
    <property type="entry name" value="Ribonuclease H-like superfamily/Ribonuclease H"/>
    <property type="match status" value="1"/>
</dbReference>
<keyword evidence="3" id="KW-0269">Exonuclease</keyword>
<evidence type="ECO:0000313" key="5">
    <source>
        <dbReference type="EMBL" id="QDH93234.1"/>
    </source>
</evidence>
<accession>A0A514DI08</accession>
<dbReference type="Pfam" id="PF00929">
    <property type="entry name" value="RNase_T"/>
    <property type="match status" value="1"/>
</dbReference>
<evidence type="ECO:0000256" key="1">
    <source>
        <dbReference type="ARBA" id="ARBA00022722"/>
    </source>
</evidence>
<evidence type="ECO:0000256" key="2">
    <source>
        <dbReference type="ARBA" id="ARBA00022801"/>
    </source>
</evidence>
<protein>
    <submittedName>
        <fullName evidence="5">DnaQ-like DNA polymerase III subunit</fullName>
    </submittedName>
</protein>
<dbReference type="InterPro" id="IPR013520">
    <property type="entry name" value="Ribonucl_H"/>
</dbReference>
<dbReference type="GeneID" id="63027383"/>
<dbReference type="PANTHER" id="PTHR30231:SF4">
    <property type="entry name" value="PROTEIN NEN2"/>
    <property type="match status" value="1"/>
</dbReference>
<dbReference type="GO" id="GO:0003676">
    <property type="term" value="F:nucleic acid binding"/>
    <property type="evidence" value="ECO:0007669"/>
    <property type="project" value="InterPro"/>
</dbReference>
<evidence type="ECO:0000256" key="3">
    <source>
        <dbReference type="ARBA" id="ARBA00022839"/>
    </source>
</evidence>
<dbReference type="PANTHER" id="PTHR30231">
    <property type="entry name" value="DNA POLYMERASE III SUBUNIT EPSILON"/>
    <property type="match status" value="1"/>
</dbReference>
<proteinExistence type="predicted"/>
<evidence type="ECO:0000313" key="6">
    <source>
        <dbReference type="Proteomes" id="UP000316610"/>
    </source>
</evidence>
<dbReference type="KEGG" id="vg:63027383"/>
<dbReference type="InterPro" id="IPR036397">
    <property type="entry name" value="RNaseH_sf"/>
</dbReference>
<keyword evidence="6" id="KW-1185">Reference proteome</keyword>
<dbReference type="SUPFAM" id="SSF53098">
    <property type="entry name" value="Ribonuclease H-like"/>
    <property type="match status" value="1"/>
</dbReference>
<keyword evidence="1" id="KW-0540">Nuclease</keyword>
<sequence>MSLTDMPLAAFDTETTGPDPRDAYVVTASIVEIVGAQTSTHEWLLDPGVEIPDGAAAIHGVTTEHARAHGTDYRTGIDEISDTLRDLWVRGYLMVVMNAPYDYTIMTRECRRLDIPDFTVGPTIDPLVIDKALNRYRKGGRTLTDLAKVYEILQGEAHQSSGDCLTAARIAYRQLRAPALASIETPDELMALQRSWRAQQQDSLRAFWQSRGDDRWQNVNSDWPVQHDWTTHPGMRR</sequence>
<organism evidence="5 6">
    <name type="scientific">Gordonia phage Zipp</name>
    <dbReference type="NCBI Taxonomy" id="2591212"/>
    <lineage>
        <taxon>Viruses</taxon>
        <taxon>Duplodnaviria</taxon>
        <taxon>Heunggongvirae</taxon>
        <taxon>Uroviricota</taxon>
        <taxon>Caudoviricetes</taxon>
        <taxon>Stackebrandtviridae</taxon>
        <taxon>Schenleyvirinae</taxon>
        <taxon>Zitchvirus</taxon>
        <taxon>Zitchvirus zipp</taxon>
    </lineage>
</organism>
<dbReference type="SMART" id="SM00479">
    <property type="entry name" value="EXOIII"/>
    <property type="match status" value="1"/>
</dbReference>
<dbReference type="NCBIfam" id="NF005927">
    <property type="entry name" value="PRK07942.1"/>
    <property type="match status" value="1"/>
</dbReference>
<feature type="domain" description="Exonuclease" evidence="4">
    <location>
        <begin position="7"/>
        <end position="180"/>
    </location>
</feature>